<organism evidence="2 3">
    <name type="scientific">Rhizophagus irregularis (strain DAOM 197198w)</name>
    <name type="common">Glomus intraradices</name>
    <dbReference type="NCBI Taxonomy" id="1432141"/>
    <lineage>
        <taxon>Eukaryota</taxon>
        <taxon>Fungi</taxon>
        <taxon>Fungi incertae sedis</taxon>
        <taxon>Mucoromycota</taxon>
        <taxon>Glomeromycotina</taxon>
        <taxon>Glomeromycetes</taxon>
        <taxon>Glomerales</taxon>
        <taxon>Glomeraceae</taxon>
        <taxon>Rhizophagus</taxon>
    </lineage>
</organism>
<dbReference type="GO" id="GO:0007165">
    <property type="term" value="P:signal transduction"/>
    <property type="evidence" value="ECO:0007669"/>
    <property type="project" value="TreeGrafter"/>
</dbReference>
<dbReference type="PRINTS" id="PR00109">
    <property type="entry name" value="TYRKINASE"/>
</dbReference>
<protein>
    <submittedName>
        <fullName evidence="2">Cdc15p</fullName>
    </submittedName>
</protein>
<dbReference type="GO" id="GO:0005737">
    <property type="term" value="C:cytoplasm"/>
    <property type="evidence" value="ECO:0007669"/>
    <property type="project" value="TreeGrafter"/>
</dbReference>
<dbReference type="Pfam" id="PF07714">
    <property type="entry name" value="PK_Tyr_Ser-Thr"/>
    <property type="match status" value="1"/>
</dbReference>
<dbReference type="InterPro" id="IPR001245">
    <property type="entry name" value="Ser-Thr/Tyr_kinase_cat_dom"/>
</dbReference>
<dbReference type="EMBL" id="JEMT01024783">
    <property type="protein sequence ID" value="EXX62276.1"/>
    <property type="molecule type" value="Genomic_DNA"/>
</dbReference>
<reference evidence="2 3" key="1">
    <citation type="submission" date="2014-02" db="EMBL/GenBank/DDBJ databases">
        <title>Single nucleus genome sequencing reveals high similarity among nuclei of an endomycorrhizal fungus.</title>
        <authorList>
            <person name="Lin K."/>
            <person name="Geurts R."/>
            <person name="Zhang Z."/>
            <person name="Limpens E."/>
            <person name="Saunders D.G."/>
            <person name="Mu D."/>
            <person name="Pang E."/>
            <person name="Cao H."/>
            <person name="Cha H."/>
            <person name="Lin T."/>
            <person name="Zhou Q."/>
            <person name="Shang Y."/>
            <person name="Li Y."/>
            <person name="Ivanov S."/>
            <person name="Sharma T."/>
            <person name="Velzen R.V."/>
            <person name="Ruijter N.D."/>
            <person name="Aanen D.K."/>
            <person name="Win J."/>
            <person name="Kamoun S."/>
            <person name="Bisseling T."/>
            <person name="Huang S."/>
        </authorList>
    </citation>
    <scope>NUCLEOTIDE SEQUENCE [LARGE SCALE GENOMIC DNA]</scope>
    <source>
        <strain evidence="3">DAOM197198w</strain>
    </source>
</reference>
<dbReference type="HOGENOM" id="CLU_000288_7_34_1"/>
<evidence type="ECO:0000313" key="3">
    <source>
        <dbReference type="Proteomes" id="UP000022910"/>
    </source>
</evidence>
<evidence type="ECO:0000313" key="2">
    <source>
        <dbReference type="EMBL" id="EXX62276.1"/>
    </source>
</evidence>
<name>A0A015KR18_RHIIW</name>
<gene>
    <name evidence="2" type="ORF">RirG_163310</name>
</gene>
<feature type="domain" description="Protein kinase" evidence="1">
    <location>
        <begin position="93"/>
        <end position="368"/>
    </location>
</feature>
<dbReference type="PROSITE" id="PS50011">
    <property type="entry name" value="PROTEIN_KINASE_DOM"/>
    <property type="match status" value="1"/>
</dbReference>
<dbReference type="GO" id="GO:0005524">
    <property type="term" value="F:ATP binding"/>
    <property type="evidence" value="ECO:0007669"/>
    <property type="project" value="InterPro"/>
</dbReference>
<dbReference type="InterPro" id="IPR011009">
    <property type="entry name" value="Kinase-like_dom_sf"/>
</dbReference>
<dbReference type="GO" id="GO:0004672">
    <property type="term" value="F:protein kinase activity"/>
    <property type="evidence" value="ECO:0007669"/>
    <property type="project" value="InterPro"/>
</dbReference>
<proteinExistence type="predicted"/>
<dbReference type="Gene3D" id="1.10.510.10">
    <property type="entry name" value="Transferase(Phosphotransferase) domain 1"/>
    <property type="match status" value="1"/>
</dbReference>
<dbReference type="SUPFAM" id="SSF56112">
    <property type="entry name" value="Protein kinase-like (PK-like)"/>
    <property type="match status" value="1"/>
</dbReference>
<dbReference type="PANTHER" id="PTHR23257">
    <property type="entry name" value="SERINE-THREONINE PROTEIN KINASE"/>
    <property type="match status" value="1"/>
</dbReference>
<keyword evidence="3" id="KW-1185">Reference proteome</keyword>
<dbReference type="OrthoDB" id="544350at2759"/>
<dbReference type="InterPro" id="IPR050167">
    <property type="entry name" value="Ser_Thr_protein_kinase"/>
</dbReference>
<dbReference type="InterPro" id="IPR000719">
    <property type="entry name" value="Prot_kinase_dom"/>
</dbReference>
<dbReference type="PANTHER" id="PTHR23257:SF963">
    <property type="entry name" value="AT08303P"/>
    <property type="match status" value="1"/>
</dbReference>
<evidence type="ECO:0000259" key="1">
    <source>
        <dbReference type="PROSITE" id="PS50011"/>
    </source>
</evidence>
<dbReference type="AlphaFoldDB" id="A0A015KR18"/>
<comment type="caution">
    <text evidence="2">The sequence shown here is derived from an EMBL/GenBank/DDBJ whole genome shotgun (WGS) entry which is preliminary data.</text>
</comment>
<dbReference type="Proteomes" id="UP000022910">
    <property type="component" value="Unassembled WGS sequence"/>
</dbReference>
<accession>A0A015KR18</accession>
<sequence length="459" mass="52260">MDYIKVCKKLKLKIILSAMFSKELRELIMLNGVCPDCKEINTGWAWCNKCDPGRFLKEGKTSGNPDFDKLIHEAQLETRDYGDNTEWIPFERLKDIKPIGEGGFATIYSATWLDGIPEYLSKKRRSEPQIVALKKFKNSRIMIGAFTDEIKVHVKCSGCMVQKLYGITKDPKTDEFSMVIMYASDGNLRDYLKKNFSSLKWEEKLQNLWYIIDTLGKIHDINYIHKDLHSGNILMYKPNVDDLSGTMISDLGLSQSIYDSNNSTNVCGVLPYIAPEIFNGKPYTKASDIYSFGIIMVEMSTGKPPYGNISHSDDLALAICVGLRPKVIRGTPKCYIELVNKCLDSDPEKRPSCNELLSVIFKWNLEFINGKTESEIVKEFSNADAIVSREYSSNEITLHPEAIYTSRHMNFRNLPKSRNSLGVQVENSEFSDPNLLENFIYDAVKEQSQDKIEVESTNE</sequence>